<dbReference type="Proteomes" id="UP000823388">
    <property type="component" value="Chromosome 2N"/>
</dbReference>
<dbReference type="EMBL" id="CM029040">
    <property type="protein sequence ID" value="KAG2636677.1"/>
    <property type="molecule type" value="Genomic_DNA"/>
</dbReference>
<feature type="compositionally biased region" description="Polar residues" evidence="1">
    <location>
        <begin position="30"/>
        <end position="51"/>
    </location>
</feature>
<reference evidence="2" key="1">
    <citation type="submission" date="2020-05" db="EMBL/GenBank/DDBJ databases">
        <title>WGS assembly of Panicum virgatum.</title>
        <authorList>
            <person name="Lovell J.T."/>
            <person name="Jenkins J."/>
            <person name="Shu S."/>
            <person name="Juenger T.E."/>
            <person name="Schmutz J."/>
        </authorList>
    </citation>
    <scope>NUCLEOTIDE SEQUENCE</scope>
    <source>
        <strain evidence="2">AP13</strain>
    </source>
</reference>
<evidence type="ECO:0000256" key="1">
    <source>
        <dbReference type="SAM" id="MobiDB-lite"/>
    </source>
</evidence>
<evidence type="ECO:0000313" key="2">
    <source>
        <dbReference type="EMBL" id="KAG2636677.1"/>
    </source>
</evidence>
<feature type="region of interest" description="Disordered" evidence="1">
    <location>
        <begin position="21"/>
        <end position="67"/>
    </location>
</feature>
<accession>A0A8T0VQF3</accession>
<gene>
    <name evidence="2" type="ORF">PVAP13_2NG157003</name>
</gene>
<proteinExistence type="predicted"/>
<sequence>MYHFSKIFYSSLARQKQKYRSTKGDYNYSVAGSQHPHSGNAHNNYKRQSSAGVIRAAAPAKGPPKNW</sequence>
<organism evidence="2 3">
    <name type="scientific">Panicum virgatum</name>
    <name type="common">Blackwell switchgrass</name>
    <dbReference type="NCBI Taxonomy" id="38727"/>
    <lineage>
        <taxon>Eukaryota</taxon>
        <taxon>Viridiplantae</taxon>
        <taxon>Streptophyta</taxon>
        <taxon>Embryophyta</taxon>
        <taxon>Tracheophyta</taxon>
        <taxon>Spermatophyta</taxon>
        <taxon>Magnoliopsida</taxon>
        <taxon>Liliopsida</taxon>
        <taxon>Poales</taxon>
        <taxon>Poaceae</taxon>
        <taxon>PACMAD clade</taxon>
        <taxon>Panicoideae</taxon>
        <taxon>Panicodae</taxon>
        <taxon>Paniceae</taxon>
        <taxon>Panicinae</taxon>
        <taxon>Panicum</taxon>
        <taxon>Panicum sect. Hiantes</taxon>
    </lineage>
</organism>
<keyword evidence="3" id="KW-1185">Reference proteome</keyword>
<protein>
    <submittedName>
        <fullName evidence="2">Uncharacterized protein</fullName>
    </submittedName>
</protein>
<name>A0A8T0VQF3_PANVG</name>
<dbReference type="AlphaFoldDB" id="A0A8T0VQF3"/>
<comment type="caution">
    <text evidence="2">The sequence shown here is derived from an EMBL/GenBank/DDBJ whole genome shotgun (WGS) entry which is preliminary data.</text>
</comment>
<evidence type="ECO:0000313" key="3">
    <source>
        <dbReference type="Proteomes" id="UP000823388"/>
    </source>
</evidence>